<dbReference type="Gene3D" id="1.10.1740.10">
    <property type="match status" value="1"/>
</dbReference>
<evidence type="ECO:0000256" key="5">
    <source>
        <dbReference type="ARBA" id="ARBA00023163"/>
    </source>
</evidence>
<comment type="similarity">
    <text evidence="1">Belongs to the sigma-70 factor family. ECF subfamily.</text>
</comment>
<dbReference type="PANTHER" id="PTHR43133">
    <property type="entry name" value="RNA POLYMERASE ECF-TYPE SIGMA FACTO"/>
    <property type="match status" value="1"/>
</dbReference>
<evidence type="ECO:0000256" key="4">
    <source>
        <dbReference type="ARBA" id="ARBA00023125"/>
    </source>
</evidence>
<evidence type="ECO:0000313" key="9">
    <source>
        <dbReference type="Proteomes" id="UP001418796"/>
    </source>
</evidence>
<evidence type="ECO:0000259" key="7">
    <source>
        <dbReference type="Pfam" id="PF08281"/>
    </source>
</evidence>
<keyword evidence="9" id="KW-1185">Reference proteome</keyword>
<organism evidence="8 9">
    <name type="scientific">Alkalicoccobacillus gibsonii</name>
    <dbReference type="NCBI Taxonomy" id="79881"/>
    <lineage>
        <taxon>Bacteria</taxon>
        <taxon>Bacillati</taxon>
        <taxon>Bacillota</taxon>
        <taxon>Bacilli</taxon>
        <taxon>Bacillales</taxon>
        <taxon>Bacillaceae</taxon>
        <taxon>Alkalicoccobacillus</taxon>
    </lineage>
</organism>
<evidence type="ECO:0000256" key="2">
    <source>
        <dbReference type="ARBA" id="ARBA00023015"/>
    </source>
</evidence>
<dbReference type="Pfam" id="PF04542">
    <property type="entry name" value="Sigma70_r2"/>
    <property type="match status" value="1"/>
</dbReference>
<dbReference type="PANTHER" id="PTHR43133:SF52">
    <property type="entry name" value="ECF RNA POLYMERASE SIGMA FACTOR SIGL"/>
    <property type="match status" value="1"/>
</dbReference>
<protein>
    <submittedName>
        <fullName evidence="8">Sigma-70 family RNA polymerase sigma factor</fullName>
    </submittedName>
</protein>
<keyword evidence="4" id="KW-0238">DNA-binding</keyword>
<dbReference type="SUPFAM" id="SSF88946">
    <property type="entry name" value="Sigma2 domain of RNA polymerase sigma factors"/>
    <property type="match status" value="1"/>
</dbReference>
<name>A0ABU9VLX0_9BACI</name>
<dbReference type="Proteomes" id="UP001418796">
    <property type="component" value="Unassembled WGS sequence"/>
</dbReference>
<accession>A0ABU9VLX0</accession>
<dbReference type="NCBIfam" id="TIGR02937">
    <property type="entry name" value="sigma70-ECF"/>
    <property type="match status" value="1"/>
</dbReference>
<dbReference type="EMBL" id="JBCITK010000001">
    <property type="protein sequence ID" value="MEN0644892.1"/>
    <property type="molecule type" value="Genomic_DNA"/>
</dbReference>
<dbReference type="InterPro" id="IPR013324">
    <property type="entry name" value="RNA_pol_sigma_r3/r4-like"/>
</dbReference>
<feature type="domain" description="RNA polymerase sigma factor 70 region 4 type 2" evidence="7">
    <location>
        <begin position="104"/>
        <end position="156"/>
    </location>
</feature>
<dbReference type="Pfam" id="PF08281">
    <property type="entry name" value="Sigma70_r4_2"/>
    <property type="match status" value="1"/>
</dbReference>
<dbReference type="InterPro" id="IPR014284">
    <property type="entry name" value="RNA_pol_sigma-70_dom"/>
</dbReference>
<keyword evidence="5" id="KW-0804">Transcription</keyword>
<feature type="domain" description="RNA polymerase sigma-70 region 2" evidence="6">
    <location>
        <begin position="7"/>
        <end position="72"/>
    </location>
</feature>
<dbReference type="RefSeq" id="WP_343131508.1">
    <property type="nucleotide sequence ID" value="NZ_JBCITK010000001.1"/>
</dbReference>
<sequence>MDLDQIYLDYFNDLYRYLYFLSNDHHQAEDLAHETFYRAFLEMRSSDIYEMKPWLFKVGYHAFIDLTRRNKKMIVNDHVTKRMTEQFESASSAEETYLQKEGIQELIHYLEALSSYEKHAIILCDFHQLKEREAAEILNLKLNTLKSHIYRGRRKMIEMIEGSDPHEGR</sequence>
<comment type="caution">
    <text evidence="8">The sequence shown here is derived from an EMBL/GenBank/DDBJ whole genome shotgun (WGS) entry which is preliminary data.</text>
</comment>
<gene>
    <name evidence="8" type="ORF">MKY91_17185</name>
</gene>
<evidence type="ECO:0000259" key="6">
    <source>
        <dbReference type="Pfam" id="PF04542"/>
    </source>
</evidence>
<reference evidence="8 9" key="1">
    <citation type="submission" date="2024-03" db="EMBL/GenBank/DDBJ databases">
        <title>Bacilli Hybrid Assemblies.</title>
        <authorList>
            <person name="Kovac J."/>
        </authorList>
    </citation>
    <scope>NUCLEOTIDE SEQUENCE [LARGE SCALE GENOMIC DNA]</scope>
    <source>
        <strain evidence="8 9">FSL R7-0666</strain>
    </source>
</reference>
<dbReference type="Gene3D" id="1.10.10.10">
    <property type="entry name" value="Winged helix-like DNA-binding domain superfamily/Winged helix DNA-binding domain"/>
    <property type="match status" value="1"/>
</dbReference>
<evidence type="ECO:0000256" key="3">
    <source>
        <dbReference type="ARBA" id="ARBA00023082"/>
    </source>
</evidence>
<keyword evidence="3" id="KW-0731">Sigma factor</keyword>
<evidence type="ECO:0000256" key="1">
    <source>
        <dbReference type="ARBA" id="ARBA00010641"/>
    </source>
</evidence>
<proteinExistence type="inferred from homology"/>
<dbReference type="InterPro" id="IPR007627">
    <property type="entry name" value="RNA_pol_sigma70_r2"/>
</dbReference>
<dbReference type="SUPFAM" id="SSF88659">
    <property type="entry name" value="Sigma3 and sigma4 domains of RNA polymerase sigma factors"/>
    <property type="match status" value="1"/>
</dbReference>
<keyword evidence="2" id="KW-0805">Transcription regulation</keyword>
<evidence type="ECO:0000313" key="8">
    <source>
        <dbReference type="EMBL" id="MEN0644892.1"/>
    </source>
</evidence>
<dbReference type="InterPro" id="IPR039425">
    <property type="entry name" value="RNA_pol_sigma-70-like"/>
</dbReference>
<dbReference type="InterPro" id="IPR036388">
    <property type="entry name" value="WH-like_DNA-bd_sf"/>
</dbReference>
<dbReference type="InterPro" id="IPR013249">
    <property type="entry name" value="RNA_pol_sigma70_r4_t2"/>
</dbReference>
<dbReference type="InterPro" id="IPR013325">
    <property type="entry name" value="RNA_pol_sigma_r2"/>
</dbReference>